<accession>A0A3P3WGE5</accession>
<proteinExistence type="predicted"/>
<evidence type="ECO:0000256" key="1">
    <source>
        <dbReference type="SAM" id="SignalP"/>
    </source>
</evidence>
<evidence type="ECO:0000313" key="3">
    <source>
        <dbReference type="Proteomes" id="UP000275719"/>
    </source>
</evidence>
<sequence>MRKTILTFLFVTCCISMNAQSTIDRATIKSSPDQVAEFCMEDIKLLSENFNQITDKQVKALYNLFEIKYTALSKDLTEKELTDLTNSIKERTKIVLGDDLYIEVSQNQDLFYRITGLAYLAQE</sequence>
<keyword evidence="3" id="KW-1185">Reference proteome</keyword>
<feature type="signal peptide" evidence="1">
    <location>
        <begin position="1"/>
        <end position="19"/>
    </location>
</feature>
<protein>
    <recommendedName>
        <fullName evidence="4">DUF3347 domain-containing protein</fullName>
    </recommendedName>
</protein>
<dbReference type="AlphaFoldDB" id="A0A3P3WGE5"/>
<comment type="caution">
    <text evidence="2">The sequence shown here is derived from an EMBL/GenBank/DDBJ whole genome shotgun (WGS) entry which is preliminary data.</text>
</comment>
<dbReference type="Proteomes" id="UP000275719">
    <property type="component" value="Unassembled WGS sequence"/>
</dbReference>
<reference evidence="2 3" key="1">
    <citation type="submission" date="2018-11" db="EMBL/GenBank/DDBJ databases">
        <title>Flavobacterium sp. nov., YIM 102701-2 draft genome.</title>
        <authorList>
            <person name="Li G."/>
            <person name="Jiang Y."/>
        </authorList>
    </citation>
    <scope>NUCLEOTIDE SEQUENCE [LARGE SCALE GENOMIC DNA]</scope>
    <source>
        <strain evidence="2 3">YIM 102701-2</strain>
    </source>
</reference>
<dbReference type="EMBL" id="RQVQ01000002">
    <property type="protein sequence ID" value="RRJ93086.1"/>
    <property type="molecule type" value="Genomic_DNA"/>
</dbReference>
<name>A0A3P3WGE5_9FLAO</name>
<keyword evidence="1" id="KW-0732">Signal</keyword>
<gene>
    <name evidence="2" type="ORF">EG240_01015</name>
</gene>
<organism evidence="2 3">
    <name type="scientific">Paenimyroides tangerinum</name>
    <dbReference type="NCBI Taxonomy" id="2488728"/>
    <lineage>
        <taxon>Bacteria</taxon>
        <taxon>Pseudomonadati</taxon>
        <taxon>Bacteroidota</taxon>
        <taxon>Flavobacteriia</taxon>
        <taxon>Flavobacteriales</taxon>
        <taxon>Flavobacteriaceae</taxon>
        <taxon>Paenimyroides</taxon>
    </lineage>
</organism>
<feature type="chain" id="PRO_5017926927" description="DUF3347 domain-containing protein" evidence="1">
    <location>
        <begin position="20"/>
        <end position="123"/>
    </location>
</feature>
<dbReference type="RefSeq" id="WP_125016508.1">
    <property type="nucleotide sequence ID" value="NZ_RQVQ01000002.1"/>
</dbReference>
<evidence type="ECO:0008006" key="4">
    <source>
        <dbReference type="Google" id="ProtNLM"/>
    </source>
</evidence>
<evidence type="ECO:0000313" key="2">
    <source>
        <dbReference type="EMBL" id="RRJ93086.1"/>
    </source>
</evidence>